<name>A0AB39KR99_9CAUL</name>
<dbReference type="InterPro" id="IPR022764">
    <property type="entry name" value="Peptidase_S54_rhomboid_dom"/>
</dbReference>
<dbReference type="InterPro" id="IPR035952">
    <property type="entry name" value="Rhomboid-like_sf"/>
</dbReference>
<reference evidence="7" key="1">
    <citation type="submission" date="2024-06" db="EMBL/GenBank/DDBJ databases">
        <title>Caulobacter inopinatus, sp. nov.</title>
        <authorList>
            <person name="Donachie S.P."/>
        </authorList>
    </citation>
    <scope>NUCLEOTIDE SEQUENCE</scope>
    <source>
        <strain evidence="7">73W</strain>
    </source>
</reference>
<dbReference type="PANTHER" id="PTHR43066">
    <property type="entry name" value="RHOMBOID-RELATED PROTEIN"/>
    <property type="match status" value="1"/>
</dbReference>
<keyword evidence="7" id="KW-0645">Protease</keyword>
<keyword evidence="2 5" id="KW-0812">Transmembrane</keyword>
<dbReference type="SUPFAM" id="SSF144091">
    <property type="entry name" value="Rhomboid-like"/>
    <property type="match status" value="1"/>
</dbReference>
<dbReference type="RefSeq" id="WP_369058996.1">
    <property type="nucleotide sequence ID" value="NZ_CP158375.1"/>
</dbReference>
<proteinExistence type="predicted"/>
<evidence type="ECO:0000256" key="5">
    <source>
        <dbReference type="SAM" id="Phobius"/>
    </source>
</evidence>
<sequence length="218" mass="22405">MYKINDPAPPPREPAFNAPWPALLLTLAILGSYALQSRLLDDAGLYALALVPARLQQGEWTGLVTSIFLHGGWVHVLLNSAFALAFGTPIARLLGVSLKGAILLWGFFLLCGVASGAIYALIHQGSMGAVIGASGAVSGMMGAAARLIDRRGVLGPILSPSVMSTGAAWIIVNLLVALFGLTPGDDGAGVAWEAHLAGFGVGLLLIGPFAALASGREK</sequence>
<keyword evidence="3 5" id="KW-1133">Transmembrane helix</keyword>
<evidence type="ECO:0000259" key="6">
    <source>
        <dbReference type="Pfam" id="PF01694"/>
    </source>
</evidence>
<organism evidence="7">
    <name type="scientific">Caulobacter sp. 73W</name>
    <dbReference type="NCBI Taxonomy" id="3161137"/>
    <lineage>
        <taxon>Bacteria</taxon>
        <taxon>Pseudomonadati</taxon>
        <taxon>Pseudomonadota</taxon>
        <taxon>Alphaproteobacteria</taxon>
        <taxon>Caulobacterales</taxon>
        <taxon>Caulobacteraceae</taxon>
        <taxon>Caulobacter</taxon>
    </lineage>
</organism>
<dbReference type="GO" id="GO:0016020">
    <property type="term" value="C:membrane"/>
    <property type="evidence" value="ECO:0007669"/>
    <property type="project" value="UniProtKB-SubCell"/>
</dbReference>
<feature type="transmembrane region" description="Helical" evidence="5">
    <location>
        <begin position="160"/>
        <end position="182"/>
    </location>
</feature>
<feature type="transmembrane region" description="Helical" evidence="5">
    <location>
        <begin position="194"/>
        <end position="213"/>
    </location>
</feature>
<keyword evidence="7" id="KW-0378">Hydrolase</keyword>
<accession>A0AB39KR99</accession>
<feature type="transmembrane region" description="Helical" evidence="5">
    <location>
        <begin position="98"/>
        <end position="122"/>
    </location>
</feature>
<dbReference type="Gene3D" id="1.20.1540.10">
    <property type="entry name" value="Rhomboid-like"/>
    <property type="match status" value="1"/>
</dbReference>
<comment type="subcellular location">
    <subcellularLocation>
        <location evidence="1">Membrane</location>
        <topology evidence="1">Multi-pass membrane protein</topology>
    </subcellularLocation>
</comment>
<evidence type="ECO:0000313" key="7">
    <source>
        <dbReference type="EMBL" id="XDO96142.1"/>
    </source>
</evidence>
<protein>
    <submittedName>
        <fullName evidence="7">Rhomboid family intramembrane serine protease</fullName>
        <ecNumber evidence="7">3.4.21.-</ecNumber>
    </submittedName>
</protein>
<feature type="transmembrane region" description="Helical" evidence="5">
    <location>
        <begin position="128"/>
        <end position="148"/>
    </location>
</feature>
<evidence type="ECO:0000256" key="1">
    <source>
        <dbReference type="ARBA" id="ARBA00004141"/>
    </source>
</evidence>
<dbReference type="AlphaFoldDB" id="A0AB39KR99"/>
<feature type="transmembrane region" description="Helical" evidence="5">
    <location>
        <begin position="60"/>
        <end position="86"/>
    </location>
</feature>
<dbReference type="PANTHER" id="PTHR43066:SF11">
    <property type="entry name" value="PEPTIDASE S54 RHOMBOID DOMAIN-CONTAINING PROTEIN"/>
    <property type="match status" value="1"/>
</dbReference>
<dbReference type="GO" id="GO:0006508">
    <property type="term" value="P:proteolysis"/>
    <property type="evidence" value="ECO:0007669"/>
    <property type="project" value="UniProtKB-KW"/>
</dbReference>
<dbReference type="EC" id="3.4.21.-" evidence="7"/>
<feature type="domain" description="Peptidase S54 rhomboid" evidence="6">
    <location>
        <begin position="58"/>
        <end position="206"/>
    </location>
</feature>
<evidence type="ECO:0000256" key="4">
    <source>
        <dbReference type="ARBA" id="ARBA00023136"/>
    </source>
</evidence>
<evidence type="ECO:0000256" key="2">
    <source>
        <dbReference type="ARBA" id="ARBA00022692"/>
    </source>
</evidence>
<feature type="transmembrane region" description="Helical" evidence="5">
    <location>
        <begin position="20"/>
        <end position="40"/>
    </location>
</feature>
<evidence type="ECO:0000256" key="3">
    <source>
        <dbReference type="ARBA" id="ARBA00022989"/>
    </source>
</evidence>
<keyword evidence="4 5" id="KW-0472">Membrane</keyword>
<dbReference type="Pfam" id="PF01694">
    <property type="entry name" value="Rhomboid"/>
    <property type="match status" value="1"/>
</dbReference>
<dbReference type="EMBL" id="CP158375">
    <property type="protein sequence ID" value="XDO96142.1"/>
    <property type="molecule type" value="Genomic_DNA"/>
</dbReference>
<dbReference type="GO" id="GO:0004252">
    <property type="term" value="F:serine-type endopeptidase activity"/>
    <property type="evidence" value="ECO:0007669"/>
    <property type="project" value="InterPro"/>
</dbReference>
<gene>
    <name evidence="7" type="ORF">ABOZ73_15300</name>
</gene>